<dbReference type="Gene3D" id="1.10.510.10">
    <property type="entry name" value="Transferase(Phosphotransferase) domain 1"/>
    <property type="match status" value="1"/>
</dbReference>
<reference evidence="14 15" key="1">
    <citation type="journal article" date="2023" name="Life. Sci Alliance">
        <title>Evolutionary insights into 3D genome organization and epigenetic landscape of Vigna mungo.</title>
        <authorList>
            <person name="Junaid A."/>
            <person name="Singh B."/>
            <person name="Bhatia S."/>
        </authorList>
    </citation>
    <scope>NUCLEOTIDE SEQUENCE [LARGE SCALE GENOMIC DNA]</scope>
    <source>
        <strain evidence="14">Urdbean</strain>
    </source>
</reference>
<sequence>MASMPLGPQQQLQPPQVATPPQQLPQAENDPMQVDSRGGSDAASNKVISALGHFLTVRNGAVYGPRIVIDPLDMPPDERSLLRSARFRHWFFSLGGRRNFYNVAFKEWLLLFWLVELEISVEKLKFEELSEMSAPVAEGNEAHGLTGHIISTTIGGKNGEPKRTISYMAERVVGTGSFGIVFQAKCLETGEAVAIKKVLQDRRYKNRELQLMRMMDHPNVVSLRHCFFSTTSRDELFLNLVMEYVPETIFRVIKHYSSINQRIPLIYVKLYTYQIFRGLAYIHTVPGVCHRDVKPQNLLVDPLTHQVKLCDFGSAKVLVKGESNISYICSRYYRAPELIFGATEYTTSIDIWSAGCVLAELLLGQPLFPGENQVDQLVEIIKVLGTPTREEIRCMNPNYTDFRFPHIKAHPWHKVFHKRMPPEAIDLASRLLQYSPKLRYSAVEALAHPFFDELREPNARLPNGRSLPPLFNFKQELDGAPPELLPKLIPEHARRQTGFGLPDTQTQM</sequence>
<dbReference type="GO" id="GO:0005524">
    <property type="term" value="F:ATP binding"/>
    <property type="evidence" value="ECO:0007669"/>
    <property type="project" value="UniProtKB-UniRule"/>
</dbReference>
<keyword evidence="4" id="KW-0597">Phosphoprotein</keyword>
<dbReference type="GO" id="GO:0005634">
    <property type="term" value="C:nucleus"/>
    <property type="evidence" value="ECO:0007669"/>
    <property type="project" value="TreeGrafter"/>
</dbReference>
<evidence type="ECO:0000256" key="6">
    <source>
        <dbReference type="ARBA" id="ARBA00022741"/>
    </source>
</evidence>
<accession>A0AAQ3RN86</accession>
<dbReference type="PANTHER" id="PTHR24057">
    <property type="entry name" value="GLYCOGEN SYNTHASE KINASE-3 ALPHA"/>
    <property type="match status" value="1"/>
</dbReference>
<dbReference type="InterPro" id="IPR050591">
    <property type="entry name" value="GSK-3"/>
</dbReference>
<dbReference type="SMART" id="SM00220">
    <property type="entry name" value="S_TKc"/>
    <property type="match status" value="1"/>
</dbReference>
<dbReference type="SUPFAM" id="SSF56112">
    <property type="entry name" value="Protein kinase-like (PK-like)"/>
    <property type="match status" value="1"/>
</dbReference>
<dbReference type="InterPro" id="IPR039192">
    <property type="entry name" value="STKc_GSK3"/>
</dbReference>
<name>A0AAQ3RN86_VIGMU</name>
<evidence type="ECO:0000256" key="7">
    <source>
        <dbReference type="ARBA" id="ARBA00022777"/>
    </source>
</evidence>
<evidence type="ECO:0000259" key="13">
    <source>
        <dbReference type="PROSITE" id="PS50011"/>
    </source>
</evidence>
<evidence type="ECO:0000256" key="1">
    <source>
        <dbReference type="ARBA" id="ARBA00005527"/>
    </source>
</evidence>
<dbReference type="PANTHER" id="PTHR24057:SF5">
    <property type="entry name" value="SHAGGY-RELATED PROTEIN KINASE IOTA-RELATED"/>
    <property type="match status" value="1"/>
</dbReference>
<keyword evidence="7" id="KW-0418">Kinase</keyword>
<protein>
    <recommendedName>
        <fullName evidence="2">non-specific serine/threonine protein kinase</fullName>
        <ecNumber evidence="2">2.7.11.1</ecNumber>
    </recommendedName>
</protein>
<evidence type="ECO:0000313" key="15">
    <source>
        <dbReference type="Proteomes" id="UP001374535"/>
    </source>
</evidence>
<evidence type="ECO:0000256" key="8">
    <source>
        <dbReference type="ARBA" id="ARBA00022840"/>
    </source>
</evidence>
<keyword evidence="6 11" id="KW-0547">Nucleotide-binding</keyword>
<evidence type="ECO:0000256" key="4">
    <source>
        <dbReference type="ARBA" id="ARBA00022553"/>
    </source>
</evidence>
<dbReference type="PROSITE" id="PS00108">
    <property type="entry name" value="PROTEIN_KINASE_ST"/>
    <property type="match status" value="1"/>
</dbReference>
<comment type="catalytic activity">
    <reaction evidence="10">
        <text>L-seryl-[protein] + ATP = O-phospho-L-seryl-[protein] + ADP + H(+)</text>
        <dbReference type="Rhea" id="RHEA:17989"/>
        <dbReference type="Rhea" id="RHEA-COMP:9863"/>
        <dbReference type="Rhea" id="RHEA-COMP:11604"/>
        <dbReference type="ChEBI" id="CHEBI:15378"/>
        <dbReference type="ChEBI" id="CHEBI:29999"/>
        <dbReference type="ChEBI" id="CHEBI:30616"/>
        <dbReference type="ChEBI" id="CHEBI:83421"/>
        <dbReference type="ChEBI" id="CHEBI:456216"/>
        <dbReference type="EC" id="2.7.11.1"/>
    </reaction>
</comment>
<feature type="region of interest" description="Disordered" evidence="12">
    <location>
        <begin position="1"/>
        <end position="41"/>
    </location>
</feature>
<feature type="compositionally biased region" description="Low complexity" evidence="12">
    <location>
        <begin position="1"/>
        <end position="26"/>
    </location>
</feature>
<dbReference type="PROSITE" id="PS00107">
    <property type="entry name" value="PROTEIN_KINASE_ATP"/>
    <property type="match status" value="1"/>
</dbReference>
<dbReference type="CDD" id="cd14137">
    <property type="entry name" value="STKc_GSK3"/>
    <property type="match status" value="1"/>
</dbReference>
<dbReference type="Gene3D" id="3.30.200.20">
    <property type="entry name" value="Phosphorylase Kinase, domain 1"/>
    <property type="match status" value="1"/>
</dbReference>
<dbReference type="GO" id="GO:0030154">
    <property type="term" value="P:cell differentiation"/>
    <property type="evidence" value="ECO:0007669"/>
    <property type="project" value="TreeGrafter"/>
</dbReference>
<feature type="domain" description="Protein kinase" evidence="13">
    <location>
        <begin position="167"/>
        <end position="451"/>
    </location>
</feature>
<evidence type="ECO:0000256" key="12">
    <source>
        <dbReference type="SAM" id="MobiDB-lite"/>
    </source>
</evidence>
<evidence type="ECO:0000256" key="2">
    <source>
        <dbReference type="ARBA" id="ARBA00012513"/>
    </source>
</evidence>
<dbReference type="FunFam" id="3.30.200.20:FF:000009">
    <property type="entry name" value="Glycogen synthase kinase-3 beta"/>
    <property type="match status" value="1"/>
</dbReference>
<dbReference type="GO" id="GO:0009742">
    <property type="term" value="P:brassinosteroid mediated signaling pathway"/>
    <property type="evidence" value="ECO:0007669"/>
    <property type="project" value="TreeGrafter"/>
</dbReference>
<feature type="binding site" evidence="11">
    <location>
        <position position="197"/>
    </location>
    <ligand>
        <name>ATP</name>
        <dbReference type="ChEBI" id="CHEBI:30616"/>
    </ligand>
</feature>
<dbReference type="GO" id="GO:0005737">
    <property type="term" value="C:cytoplasm"/>
    <property type="evidence" value="ECO:0007669"/>
    <property type="project" value="TreeGrafter"/>
</dbReference>
<evidence type="ECO:0000256" key="10">
    <source>
        <dbReference type="ARBA" id="ARBA00048679"/>
    </source>
</evidence>
<keyword evidence="15" id="KW-1185">Reference proteome</keyword>
<keyword evidence="3" id="KW-0723">Serine/threonine-protein kinase</keyword>
<dbReference type="InterPro" id="IPR011009">
    <property type="entry name" value="Kinase-like_dom_sf"/>
</dbReference>
<evidence type="ECO:0000256" key="9">
    <source>
        <dbReference type="ARBA" id="ARBA00047899"/>
    </source>
</evidence>
<comment type="similarity">
    <text evidence="1">Belongs to the protein kinase superfamily. CMGC Ser/Thr protein kinase family. GSK-3 subfamily.</text>
</comment>
<evidence type="ECO:0000256" key="3">
    <source>
        <dbReference type="ARBA" id="ARBA00022527"/>
    </source>
</evidence>
<dbReference type="FunFam" id="1.10.510.10:FF:000082">
    <property type="entry name" value="Shaggy-related protein kinase kappa"/>
    <property type="match status" value="1"/>
</dbReference>
<dbReference type="AlphaFoldDB" id="A0AAQ3RN86"/>
<dbReference type="InterPro" id="IPR017441">
    <property type="entry name" value="Protein_kinase_ATP_BS"/>
</dbReference>
<dbReference type="InterPro" id="IPR008271">
    <property type="entry name" value="Ser/Thr_kinase_AS"/>
</dbReference>
<dbReference type="EMBL" id="CP144693">
    <property type="protein sequence ID" value="WVZ00422.1"/>
    <property type="molecule type" value="Genomic_DNA"/>
</dbReference>
<proteinExistence type="inferred from homology"/>
<dbReference type="EC" id="2.7.11.1" evidence="2"/>
<dbReference type="PROSITE" id="PS50011">
    <property type="entry name" value="PROTEIN_KINASE_DOM"/>
    <property type="match status" value="1"/>
</dbReference>
<keyword evidence="8 11" id="KW-0067">ATP-binding</keyword>
<evidence type="ECO:0000256" key="11">
    <source>
        <dbReference type="PROSITE-ProRule" id="PRU10141"/>
    </source>
</evidence>
<gene>
    <name evidence="14" type="ORF">V8G54_026491</name>
</gene>
<dbReference type="GO" id="GO:0004674">
    <property type="term" value="F:protein serine/threonine kinase activity"/>
    <property type="evidence" value="ECO:0007669"/>
    <property type="project" value="UniProtKB-KW"/>
</dbReference>
<dbReference type="InterPro" id="IPR000719">
    <property type="entry name" value="Prot_kinase_dom"/>
</dbReference>
<keyword evidence="5" id="KW-0808">Transferase</keyword>
<evidence type="ECO:0000256" key="5">
    <source>
        <dbReference type="ARBA" id="ARBA00022679"/>
    </source>
</evidence>
<comment type="catalytic activity">
    <reaction evidence="9">
        <text>L-threonyl-[protein] + ATP = O-phospho-L-threonyl-[protein] + ADP + H(+)</text>
        <dbReference type="Rhea" id="RHEA:46608"/>
        <dbReference type="Rhea" id="RHEA-COMP:11060"/>
        <dbReference type="Rhea" id="RHEA-COMP:11605"/>
        <dbReference type="ChEBI" id="CHEBI:15378"/>
        <dbReference type="ChEBI" id="CHEBI:30013"/>
        <dbReference type="ChEBI" id="CHEBI:30616"/>
        <dbReference type="ChEBI" id="CHEBI:61977"/>
        <dbReference type="ChEBI" id="CHEBI:456216"/>
        <dbReference type="EC" id="2.7.11.1"/>
    </reaction>
</comment>
<dbReference type="Pfam" id="PF00069">
    <property type="entry name" value="Pkinase"/>
    <property type="match status" value="1"/>
</dbReference>
<dbReference type="Proteomes" id="UP001374535">
    <property type="component" value="Chromosome 8"/>
</dbReference>
<organism evidence="14 15">
    <name type="scientific">Vigna mungo</name>
    <name type="common">Black gram</name>
    <name type="synonym">Phaseolus mungo</name>
    <dbReference type="NCBI Taxonomy" id="3915"/>
    <lineage>
        <taxon>Eukaryota</taxon>
        <taxon>Viridiplantae</taxon>
        <taxon>Streptophyta</taxon>
        <taxon>Embryophyta</taxon>
        <taxon>Tracheophyta</taxon>
        <taxon>Spermatophyta</taxon>
        <taxon>Magnoliopsida</taxon>
        <taxon>eudicotyledons</taxon>
        <taxon>Gunneridae</taxon>
        <taxon>Pentapetalae</taxon>
        <taxon>rosids</taxon>
        <taxon>fabids</taxon>
        <taxon>Fabales</taxon>
        <taxon>Fabaceae</taxon>
        <taxon>Papilionoideae</taxon>
        <taxon>50 kb inversion clade</taxon>
        <taxon>NPAAA clade</taxon>
        <taxon>indigoferoid/millettioid clade</taxon>
        <taxon>Phaseoleae</taxon>
        <taxon>Vigna</taxon>
    </lineage>
</organism>
<evidence type="ECO:0000313" key="14">
    <source>
        <dbReference type="EMBL" id="WVZ00422.1"/>
    </source>
</evidence>